<dbReference type="GO" id="GO:0005730">
    <property type="term" value="C:nucleolus"/>
    <property type="evidence" value="ECO:0007669"/>
    <property type="project" value="TreeGrafter"/>
</dbReference>
<dbReference type="SUPFAM" id="SSF48371">
    <property type="entry name" value="ARM repeat"/>
    <property type="match status" value="1"/>
</dbReference>
<dbReference type="Pfam" id="PF16201">
    <property type="entry name" value="NopRA1"/>
    <property type="match status" value="1"/>
</dbReference>
<reference evidence="4 5" key="1">
    <citation type="submission" date="2016-07" db="EMBL/GenBank/DDBJ databases">
        <title>Pervasive Adenine N6-methylation of Active Genes in Fungi.</title>
        <authorList>
            <consortium name="DOE Joint Genome Institute"/>
            <person name="Mondo S.J."/>
            <person name="Dannebaum R.O."/>
            <person name="Kuo R.C."/>
            <person name="Labutti K."/>
            <person name="Haridas S."/>
            <person name="Kuo A."/>
            <person name="Salamov A."/>
            <person name="Ahrendt S.R."/>
            <person name="Lipzen A."/>
            <person name="Sullivan W."/>
            <person name="Andreopoulos W.B."/>
            <person name="Clum A."/>
            <person name="Lindquist E."/>
            <person name="Daum C."/>
            <person name="Ramamoorthy G.K."/>
            <person name="Gryganskyi A."/>
            <person name="Culley D."/>
            <person name="Magnuson J.K."/>
            <person name="James T.Y."/>
            <person name="O'Malley M.A."/>
            <person name="Stajich J.E."/>
            <person name="Spatafora J.W."/>
            <person name="Visel A."/>
            <person name="Grigoriev I.V."/>
        </authorList>
    </citation>
    <scope>NUCLEOTIDE SEQUENCE [LARGE SCALE GENOMIC DNA]</scope>
    <source>
        <strain evidence="4 5">PL171</strain>
    </source>
</reference>
<evidence type="ECO:0000259" key="2">
    <source>
        <dbReference type="Pfam" id="PF11707"/>
    </source>
</evidence>
<sequence>MSFTGLRSFSSAAPPPPATDPSDAMEVDLPQVQLPAGAVFENDLSHLRSHRRREDTREHGGNKSKRGQDASDEEDAQADAADHVEEEDQTLFASAEDMARALESSHMELLMRACRQFKFHLRLLFQPAHELQEQSMRTVVEFVDANPDLGQVWSAFNWAQAHQPLQPLIMDIIALLLSVPIPLPTHRAPLFRHLLKHHTELIRSTLVRAIHPPTVIATLRVLLHATRAGLWRDILDAQLIVPFSALALMTKKSQKVSIRSTYLQYLTALLRVEDVQLRHRLVEDREFLGPMLKFMDQDAPEIVTEWLAALALVLDDVKLTRALKSTFFNGYFIDNVRRLYNASEAYRTPTHAFLVHACTQPGRGMCHRDAGVYGGVAAAGRAPQQGQQQVHGNGPANRVLANLLTKLDLTDALQVELMAGILTASPELVSVFTRSMVVSMDPRPSARWMANVNVVARIIGLPVPSLLDPSVRATSTMATSVAEIYPLAPPPIANLLVHICPSPPLARSSLHRGLSLTTSPIALFFTLRLVLAILEKLDLTLAAIAQASEWWTSRDADAARAWQDTRTLVLVETLKLVPEVQAVIKVLFAAQSRLDTGTYELPEKLEPAARAIEEQEGVTPAMVYLCALRTLRVLASCAPTHLPATFDAAKLLSPLPPPELCPDLLGLFMACPPQLSPHALATLLRVHAEGSFTDMSAPLLVKVLASAPVFVGGGQEEVAWWLHEFPRSGEVIVFVTNLLGEAIKGVYALVDRITQAVESVGKGEKKLPFSPMVVALAQQLANQSEAASLGPAADVYARLVLMRVLATQVDPAPLQHLLESLGITNIAHGVPAEALESIAQHPVLSTSRLLQTLGLAADASKQDLAAALDSLSQALDNTDSDTVRASQLVTIYTHPALARALARDPEAVAEFTVRQVPSELDAVVVEAVAKQFRSLIVSGDDEQAPVTNSHAHAIVAVYTALNLRLALADVPTTRLSARQWLTLLPALDTVPAAVAMHLFTAPDVSEARIELMVQVLSGKYPLLRSKVTAQVGRDAESVDVEQLPVDCLDRIAGAQVVNAGPKKALATILARYSSKFHVRLVDIVDESLDLDLVEALVDASVAIGEMPTFALQWIDGVDVNKVKHVLAKVSPAVVASTASLRVALVVAECIGWDQVVPRPDVMPTLASVVVGYRACAGDAEKLAEYFKKIAAMIVRRGDSVPAAVYAFISKVLPKEGDELMVEVDDAVALVKVLVGIDAAIHSATAKAALKLAHAWSAHWLAKHTPTIVAEILAQVMSAAAAAHADESSTTPAHLVHLLSIARALMSSAPSRLCKQDHLYTLIGMYKATMHPRDHLIYAMFHLYESQAATNLGQLLLFWGKPPTTTGLGGPRTFEESLDLIQAETMLRTVRYFPLDVDVLDVEPSVGAMQSVLAEASDANMAYDPRFFLSLAIKYLEQGNALELRTLLEKNLVGLAIAALASEYETTRRAGLAVLDEFSNLIDTSNLKGKASLVRTLDLLRQQIPSRDDDELVRLPAVITTFLAQAVALLLRPDHDAYEPVHLALLSRPLLDMDGIPALNDMLNRASRERGWMLMFLESTMRSAKDLTTFLHRHVFDTVQLLSSAPLGTAAVHVQDALRIALHACVLTSHQDEDIASAADRAVYTTGILPCLHHVAETTNSLPTVLAIARAMAALTTRTAVHRAHVSSIARTCLSTLRALGNHPARDHAMWLNVLDAVVPLAASEVASVRATAVWAVSAMEASEVAMDVGADEDADGIDSMSGCVRERVLAAPPSAVVPTLEQLYEDQADMYRRVVLALASVDQGCWCRAVAVFGDEKAWGVRRL</sequence>
<dbReference type="EMBL" id="MCFL01000008">
    <property type="protein sequence ID" value="ORZ38570.1"/>
    <property type="molecule type" value="Genomic_DNA"/>
</dbReference>
<dbReference type="STRING" id="765915.A0A1Y2HVE4"/>
<accession>A0A1Y2HVE4</accession>
<evidence type="ECO:0000313" key="5">
    <source>
        <dbReference type="Proteomes" id="UP000193411"/>
    </source>
</evidence>
<dbReference type="PANTHER" id="PTHR13500">
    <property type="entry name" value="NUCLEOLAR PRERIBOSOMAL-ASSOCIATED PROTEIN 1"/>
    <property type="match status" value="1"/>
</dbReference>
<organism evidence="4 5">
    <name type="scientific">Catenaria anguillulae PL171</name>
    <dbReference type="NCBI Taxonomy" id="765915"/>
    <lineage>
        <taxon>Eukaryota</taxon>
        <taxon>Fungi</taxon>
        <taxon>Fungi incertae sedis</taxon>
        <taxon>Blastocladiomycota</taxon>
        <taxon>Blastocladiomycetes</taxon>
        <taxon>Blastocladiales</taxon>
        <taxon>Catenariaceae</taxon>
        <taxon>Catenaria</taxon>
    </lineage>
</organism>
<feature type="region of interest" description="Disordered" evidence="1">
    <location>
        <begin position="1"/>
        <end position="89"/>
    </location>
</feature>
<dbReference type="Pfam" id="PF11707">
    <property type="entry name" value="Npa1"/>
    <property type="match status" value="1"/>
</dbReference>
<proteinExistence type="predicted"/>
<dbReference type="InterPro" id="IPR021714">
    <property type="entry name" value="URB1_N"/>
</dbReference>
<dbReference type="InterPro" id="IPR016024">
    <property type="entry name" value="ARM-type_fold"/>
</dbReference>
<comment type="caution">
    <text evidence="4">The sequence shown here is derived from an EMBL/GenBank/DDBJ whole genome shotgun (WGS) entry which is preliminary data.</text>
</comment>
<dbReference type="PANTHER" id="PTHR13500:SF0">
    <property type="entry name" value="NUCLEOLAR PRE-RIBOSOMAL-ASSOCIATED PROTEIN 1"/>
    <property type="match status" value="1"/>
</dbReference>
<dbReference type="GO" id="GO:0000463">
    <property type="term" value="P:maturation of LSU-rRNA from tricistronic rRNA transcript (SSU-rRNA, 5.8S rRNA, LSU-rRNA)"/>
    <property type="evidence" value="ECO:0007669"/>
    <property type="project" value="TreeGrafter"/>
</dbReference>
<feature type="compositionally biased region" description="Basic and acidic residues" evidence="1">
    <location>
        <begin position="52"/>
        <end position="69"/>
    </location>
</feature>
<evidence type="ECO:0000256" key="1">
    <source>
        <dbReference type="SAM" id="MobiDB-lite"/>
    </source>
</evidence>
<dbReference type="GO" id="GO:0000466">
    <property type="term" value="P:maturation of 5.8S rRNA from tricistronic rRNA transcript (SSU-rRNA, 5.8S rRNA, LSU-rRNA)"/>
    <property type="evidence" value="ECO:0007669"/>
    <property type="project" value="TreeGrafter"/>
</dbReference>
<feature type="domain" description="URB1 C-terminal" evidence="3">
    <location>
        <begin position="1453"/>
        <end position="1622"/>
    </location>
</feature>
<feature type="domain" description="URB1 N-terminal" evidence="2">
    <location>
        <begin position="148"/>
        <end position="451"/>
    </location>
</feature>
<evidence type="ECO:0000259" key="3">
    <source>
        <dbReference type="Pfam" id="PF16201"/>
    </source>
</evidence>
<evidence type="ECO:0000313" key="4">
    <source>
        <dbReference type="EMBL" id="ORZ38570.1"/>
    </source>
</evidence>
<dbReference type="InterPro" id="IPR032436">
    <property type="entry name" value="URB1_C"/>
</dbReference>
<keyword evidence="5" id="KW-1185">Reference proteome</keyword>
<dbReference type="OrthoDB" id="72892at2759"/>
<dbReference type="Proteomes" id="UP000193411">
    <property type="component" value="Unassembled WGS sequence"/>
</dbReference>
<dbReference type="InterPro" id="IPR039844">
    <property type="entry name" value="URB1"/>
</dbReference>
<protein>
    <submittedName>
        <fullName evidence="4">Ribosome 60S biogenesis N-terminal-domain-containing protein</fullName>
    </submittedName>
</protein>
<gene>
    <name evidence="4" type="ORF">BCR44DRAFT_1510928</name>
</gene>
<name>A0A1Y2HVE4_9FUNG</name>